<gene>
    <name evidence="2" type="ORF">C6N40_07035</name>
</gene>
<name>A0A2P6M980_9GAMM</name>
<keyword evidence="3" id="KW-1185">Reference proteome</keyword>
<evidence type="ECO:0000256" key="1">
    <source>
        <dbReference type="SAM" id="MobiDB-lite"/>
    </source>
</evidence>
<comment type="caution">
    <text evidence="2">The sequence shown here is derived from an EMBL/GenBank/DDBJ whole genome shotgun (WGS) entry which is preliminary data.</text>
</comment>
<feature type="region of interest" description="Disordered" evidence="1">
    <location>
        <begin position="78"/>
        <end position="98"/>
    </location>
</feature>
<dbReference type="EMBL" id="PVLF01000007">
    <property type="protein sequence ID" value="PRH82535.1"/>
    <property type="molecule type" value="Genomic_DNA"/>
</dbReference>
<dbReference type="Gene3D" id="3.30.530.20">
    <property type="match status" value="1"/>
</dbReference>
<feature type="compositionally biased region" description="Basic residues" evidence="1">
    <location>
        <begin position="145"/>
        <end position="158"/>
    </location>
</feature>
<feature type="compositionally biased region" description="Low complexity" evidence="1">
    <location>
        <begin position="82"/>
        <end position="93"/>
    </location>
</feature>
<accession>A0A2P6M980</accession>
<protein>
    <recommendedName>
        <fullName evidence="4">SRPBCC family protein</fullName>
    </recommendedName>
</protein>
<dbReference type="CDD" id="cd07821">
    <property type="entry name" value="PYR_PYL_RCAR_like"/>
    <property type="match status" value="1"/>
</dbReference>
<feature type="region of interest" description="Disordered" evidence="1">
    <location>
        <begin position="116"/>
        <end position="177"/>
    </location>
</feature>
<dbReference type="SUPFAM" id="SSF55961">
    <property type="entry name" value="Bet v1-like"/>
    <property type="match status" value="1"/>
</dbReference>
<dbReference type="InterPro" id="IPR023393">
    <property type="entry name" value="START-like_dom_sf"/>
</dbReference>
<dbReference type="InterPro" id="IPR019587">
    <property type="entry name" value="Polyketide_cyclase/dehydratase"/>
</dbReference>
<evidence type="ECO:0008006" key="4">
    <source>
        <dbReference type="Google" id="ProtNLM"/>
    </source>
</evidence>
<dbReference type="AlphaFoldDB" id="A0A2P6M980"/>
<proteinExistence type="predicted"/>
<dbReference type="OrthoDB" id="454038at2"/>
<feature type="region of interest" description="Disordered" evidence="1">
    <location>
        <begin position="1"/>
        <end position="47"/>
    </location>
</feature>
<sequence length="337" mass="36804">MPSANQRPPRKPSARTWKADGGTTATRPSMKWRGAGGSPKPSSKRGKGAICIAWPSASTVWMARPRASATSCEIALKPPPVSVNRRSSRPSTRGVSQTWSCTNCAGTGCAAIGAAARARPSSAARRRFGRGFMRGSGKGEDRRLSRQPRPRGGLRRKTGRDEPRSVDTPGTSGQNQAMRLTVSAERSLPCTPDVAFELATNPDKFPAFFTGFGPVHGISGIRLHSELARGSQRRVHMVDGSVLTERVTEHDPPVRHGYTLTGFRPPMAWLVGKGEAMWTFAGHEFGSRVRWDCEFTLARRWLAPVALVVLHLFMRRAMYRCLKNMQRSLEAPATATS</sequence>
<evidence type="ECO:0000313" key="3">
    <source>
        <dbReference type="Proteomes" id="UP000241736"/>
    </source>
</evidence>
<evidence type="ECO:0000313" key="2">
    <source>
        <dbReference type="EMBL" id="PRH82535.1"/>
    </source>
</evidence>
<dbReference type="Pfam" id="PF10604">
    <property type="entry name" value="Polyketide_cyc2"/>
    <property type="match status" value="1"/>
</dbReference>
<dbReference type="Proteomes" id="UP000241736">
    <property type="component" value="Unassembled WGS sequence"/>
</dbReference>
<reference evidence="2 3" key="1">
    <citation type="submission" date="2018-03" db="EMBL/GenBank/DDBJ databases">
        <title>Arenimonas caeni sp. nov., isolated from activated sludge.</title>
        <authorList>
            <person name="Liu H."/>
        </authorList>
    </citation>
    <scope>NUCLEOTIDE SEQUENCE [LARGE SCALE GENOMIC DNA]</scope>
    <source>
        <strain evidence="3">z29</strain>
    </source>
</reference>
<feature type="compositionally biased region" description="Polar residues" evidence="1">
    <location>
        <begin position="168"/>
        <end position="177"/>
    </location>
</feature>
<organism evidence="2 3">
    <name type="scientific">Arenimonas caeni</name>
    <dbReference type="NCBI Taxonomy" id="2058085"/>
    <lineage>
        <taxon>Bacteria</taxon>
        <taxon>Pseudomonadati</taxon>
        <taxon>Pseudomonadota</taxon>
        <taxon>Gammaproteobacteria</taxon>
        <taxon>Lysobacterales</taxon>
        <taxon>Lysobacteraceae</taxon>
        <taxon>Arenimonas</taxon>
    </lineage>
</organism>